<dbReference type="Proteomes" id="UP001629536">
    <property type="component" value="Unassembled WGS sequence"/>
</dbReference>
<keyword evidence="3" id="KW-1185">Reference proteome</keyword>
<organism evidence="2 3">
    <name type="scientific">Helcococcus bovis</name>
    <dbReference type="NCBI Taxonomy" id="3153252"/>
    <lineage>
        <taxon>Bacteria</taxon>
        <taxon>Bacillati</taxon>
        <taxon>Bacillota</taxon>
        <taxon>Tissierellia</taxon>
        <taxon>Tissierellales</taxon>
        <taxon>Peptoniphilaceae</taxon>
        <taxon>Helcococcus</taxon>
    </lineage>
</organism>
<proteinExistence type="predicted"/>
<protein>
    <submittedName>
        <fullName evidence="2">Phage tail protein</fullName>
    </submittedName>
</protein>
<dbReference type="Pfam" id="PF06605">
    <property type="entry name" value="Prophage_tail"/>
    <property type="match status" value="1"/>
</dbReference>
<dbReference type="RefSeq" id="WP_124748754.1">
    <property type="nucleotide sequence ID" value="NZ_JBFNFH010000012.1"/>
</dbReference>
<dbReference type="InterPro" id="IPR010572">
    <property type="entry name" value="Tail_dom"/>
</dbReference>
<evidence type="ECO:0000313" key="2">
    <source>
        <dbReference type="EMBL" id="MFM1525141.1"/>
    </source>
</evidence>
<reference evidence="2 3" key="1">
    <citation type="journal article" date="2024" name="Front. Microbiol.">
        <title>Pangenomic and biochemical analyses of Helcococcus ovis reveal widespread tetracycline resistance and a novel bacterial species, Helcococcus bovis.</title>
        <authorList>
            <person name="Cunha F."/>
            <person name="Zhai Y."/>
            <person name="Casaro S."/>
            <person name="Jones K.L."/>
            <person name="Hernandez M."/>
            <person name="Bisinotto R.S."/>
            <person name="Kariyawasam S."/>
            <person name="Brown M.B."/>
            <person name="Phillips A."/>
            <person name="Jeong K.C."/>
            <person name="Galvao K.N."/>
        </authorList>
    </citation>
    <scope>NUCLEOTIDE SEQUENCE [LARGE SCALE GENOMIC DNA]</scope>
    <source>
        <strain evidence="2 3">KG197</strain>
    </source>
</reference>
<gene>
    <name evidence="2" type="ORF">ABGF40_05580</name>
</gene>
<feature type="domain" description="Tail spike" evidence="1">
    <location>
        <begin position="98"/>
        <end position="361"/>
    </location>
</feature>
<comment type="caution">
    <text evidence="2">The sequence shown here is derived from an EMBL/GenBank/DDBJ whole genome shotgun (WGS) entry which is preliminary data.</text>
</comment>
<evidence type="ECO:0000313" key="3">
    <source>
        <dbReference type="Proteomes" id="UP001629536"/>
    </source>
</evidence>
<accession>A0ABW9F6V7</accession>
<evidence type="ECO:0000259" key="1">
    <source>
        <dbReference type="Pfam" id="PF06605"/>
    </source>
</evidence>
<name>A0ABW9F6V7_9FIRM</name>
<sequence length="539" mass="61564">MYRIYCDEELIYHPLISDYDVIDARLDIEINASGNLVITIPKTNPSYGRIQYMKSIIKVFDDSKLIFRGRAFSPSMDLFQNETIECEGDLAFFNDTIQAPFHFGKQSVQTVLNKVLNEHNKQVQKDKQFNLGTVSVTNDTESGDIVRGSLEYLTTWSFLRDKLLKKLGGYFYVRYENNEAYLDYVADLNYVGEQEITQTVNLLDAKREWLSEDLATIILPLGAKMSDEESDEETYLTIESVNNGLMTLRDGTAIQKYGEITKVVHHEGITLPQNLLRAGRKDLADSVKLLSKITLTAADLSKTGEDVSSFYLGQKVKVNVPSLNINERMLISGLSLDLLHPESNVLTIGSEEKTLTTTQFNTIHSIETMHQNIKENMKELNALAIVRAIREANSYIQQSANDIRLEVSEKYYNKEKSDELLQSVQTLMTQTSNAITFQFNQYKQSQERLYGENAKKFTELSKYIRFENGNIILGEQNSPIVLRIENERIVFLESGVESAYWHNRKFYAVDGEFINSLKLGKFAFIPRQTGNLSFTKVED</sequence>
<dbReference type="EMBL" id="JBFNFH010000012">
    <property type="protein sequence ID" value="MFM1525141.1"/>
    <property type="molecule type" value="Genomic_DNA"/>
</dbReference>